<keyword evidence="3 7" id="KW-0808">Transferase</keyword>
<evidence type="ECO:0000256" key="4">
    <source>
        <dbReference type="ARBA" id="ARBA00022741"/>
    </source>
</evidence>
<comment type="pathway">
    <text evidence="1 8">Amino-acid biosynthesis; L-lysine biosynthesis via DAP pathway; (S)-tetrahydrodipicolinate from L-aspartate: step 1/4.</text>
</comment>
<gene>
    <name evidence="10" type="ORF">F7231_17050</name>
</gene>
<dbReference type="CDD" id="cd04243">
    <property type="entry name" value="AAK_AK-HSDH-like"/>
    <property type="match status" value="1"/>
</dbReference>
<evidence type="ECO:0000313" key="11">
    <source>
        <dbReference type="Proteomes" id="UP000606008"/>
    </source>
</evidence>
<feature type="domain" description="Aspartate/glutamate/uridylate kinase" evidence="9">
    <location>
        <begin position="2"/>
        <end position="279"/>
    </location>
</feature>
<keyword evidence="4" id="KW-0547">Nucleotide-binding</keyword>
<reference evidence="11" key="2">
    <citation type="submission" date="2023-07" db="EMBL/GenBank/DDBJ databases">
        <authorList>
            <person name="Jung D.-H."/>
        </authorList>
    </citation>
    <scope>NUCLEOTIDE SEQUENCE [LARGE SCALE GENOMIC DNA]</scope>
    <source>
        <strain evidence="11">JA-25</strain>
    </source>
</reference>
<dbReference type="Gene3D" id="3.40.1160.10">
    <property type="entry name" value="Acetylglutamate kinase-like"/>
    <property type="match status" value="1"/>
</dbReference>
<evidence type="ECO:0000256" key="5">
    <source>
        <dbReference type="ARBA" id="ARBA00022777"/>
    </source>
</evidence>
<dbReference type="EMBL" id="WAEL01000006">
    <property type="protein sequence ID" value="NID11882.1"/>
    <property type="molecule type" value="Genomic_DNA"/>
</dbReference>
<evidence type="ECO:0000256" key="3">
    <source>
        <dbReference type="ARBA" id="ARBA00022679"/>
    </source>
</evidence>
<dbReference type="EC" id="2.7.2.4" evidence="7"/>
<dbReference type="GO" id="GO:0004072">
    <property type="term" value="F:aspartate kinase activity"/>
    <property type="evidence" value="ECO:0007669"/>
    <property type="project" value="UniProtKB-EC"/>
</dbReference>
<evidence type="ECO:0000313" key="10">
    <source>
        <dbReference type="EMBL" id="NID11882.1"/>
    </source>
</evidence>
<dbReference type="PANTHER" id="PTHR21499:SF59">
    <property type="entry name" value="ASPARTOKINASE"/>
    <property type="match status" value="1"/>
</dbReference>
<comment type="pathway">
    <text evidence="8">Amino-acid biosynthesis; L-threonine biosynthesis; L-threonine from L-aspartate: step 1/5.</text>
</comment>
<keyword evidence="6" id="KW-0067">ATP-binding</keyword>
<dbReference type="SUPFAM" id="SSF53633">
    <property type="entry name" value="Carbamate kinase-like"/>
    <property type="match status" value="1"/>
</dbReference>
<comment type="catalytic activity">
    <reaction evidence="7">
        <text>L-aspartate + ATP = 4-phospho-L-aspartate + ADP</text>
        <dbReference type="Rhea" id="RHEA:23776"/>
        <dbReference type="ChEBI" id="CHEBI:29991"/>
        <dbReference type="ChEBI" id="CHEBI:30616"/>
        <dbReference type="ChEBI" id="CHEBI:57535"/>
        <dbReference type="ChEBI" id="CHEBI:456216"/>
        <dbReference type="EC" id="2.7.2.4"/>
    </reaction>
</comment>
<dbReference type="InterPro" id="IPR001048">
    <property type="entry name" value="Asp/Glu/Uridylate_kinase"/>
</dbReference>
<name>A0ABX0QLX2_9BACT</name>
<evidence type="ECO:0000256" key="7">
    <source>
        <dbReference type="RuleBase" id="RU003448"/>
    </source>
</evidence>
<comment type="similarity">
    <text evidence="2 7">Belongs to the aspartokinase family.</text>
</comment>
<protein>
    <recommendedName>
        <fullName evidence="7">Aspartokinase</fullName>
        <ecNumber evidence="7">2.7.2.4</ecNumber>
    </recommendedName>
</protein>
<evidence type="ECO:0000256" key="6">
    <source>
        <dbReference type="ARBA" id="ARBA00022840"/>
    </source>
</evidence>
<accession>A0ABX0QLX2</accession>
<comment type="pathway">
    <text evidence="8">Amino-acid biosynthesis; L-methionine biosynthesis via de novo pathway; L-homoserine from L-aspartate: step 1/3.</text>
</comment>
<reference evidence="11" key="1">
    <citation type="submission" date="2019-09" db="EMBL/GenBank/DDBJ databases">
        <authorList>
            <person name="Jung D.-H."/>
        </authorList>
    </citation>
    <scope>NUCLEOTIDE SEQUENCE [LARGE SCALE GENOMIC DNA]</scope>
    <source>
        <strain evidence="11">JA-25</strain>
    </source>
</reference>
<evidence type="ECO:0000259" key="9">
    <source>
        <dbReference type="Pfam" id="PF00696"/>
    </source>
</evidence>
<dbReference type="RefSeq" id="WP_166692817.1">
    <property type="nucleotide sequence ID" value="NZ_WAEL01000006.1"/>
</dbReference>
<evidence type="ECO:0000256" key="2">
    <source>
        <dbReference type="ARBA" id="ARBA00010122"/>
    </source>
</evidence>
<proteinExistence type="inferred from homology"/>
<evidence type="ECO:0000256" key="8">
    <source>
        <dbReference type="RuleBase" id="RU004249"/>
    </source>
</evidence>
<sequence length="424" mass="46623">MKVYKFGGASVRDAAGIRNVGTIIQRETGNDLIVVVSAMGKTTNALEDIVVSYMAGRIDEAQLRWQNVVITHELIVAEFELPDTLLAPVRAIFSSIASKLATAPTTLTSYDAVYDEIVPMGELISTHILTAYLTHIGLPVRWADARQLVRTDDTFREGKVDWETTKSQIQAFVGDRIGLLVTQGFIGGTANGETTTLGREGSDYSAAIFGYSLGAESITIWKDVPGVLNADPRYFDETVLLPELTYQDATELAYYGATVIHPKTIKPLQNKGIPLYVKSFLKPDQPGTLVGAPTVTKPTPSFIFKVNQLLISLHPTDFSFIAEDNLSLIFGLFATAGVKINLMQNTALSFSVVVDSKPDRIPDLLEQLRGHFRVAYNEALELITIRHYDQSTIDRVLVGKKLLLEQKSRSTVQLVVREEAQCTA</sequence>
<dbReference type="NCBIfam" id="TIGR00657">
    <property type="entry name" value="asp_kinases"/>
    <property type="match status" value="1"/>
</dbReference>
<dbReference type="Proteomes" id="UP000606008">
    <property type="component" value="Unassembled WGS sequence"/>
</dbReference>
<dbReference type="Pfam" id="PF00696">
    <property type="entry name" value="AA_kinase"/>
    <property type="match status" value="1"/>
</dbReference>
<comment type="caution">
    <text evidence="10">The sequence shown here is derived from an EMBL/GenBank/DDBJ whole genome shotgun (WGS) entry which is preliminary data.</text>
</comment>
<organism evidence="10 11">
    <name type="scientific">Fibrivirga algicola</name>
    <dbReference type="NCBI Taxonomy" id="2950420"/>
    <lineage>
        <taxon>Bacteria</taxon>
        <taxon>Pseudomonadati</taxon>
        <taxon>Bacteroidota</taxon>
        <taxon>Cytophagia</taxon>
        <taxon>Cytophagales</taxon>
        <taxon>Spirosomataceae</taxon>
        <taxon>Fibrivirga</taxon>
    </lineage>
</organism>
<keyword evidence="5 7" id="KW-0418">Kinase</keyword>
<evidence type="ECO:0000256" key="1">
    <source>
        <dbReference type="ARBA" id="ARBA00004766"/>
    </source>
</evidence>
<dbReference type="InterPro" id="IPR001341">
    <property type="entry name" value="Asp_kinase"/>
</dbReference>
<dbReference type="InterPro" id="IPR042199">
    <property type="entry name" value="AsparK_Bifunc_asparK/hSer_DH"/>
</dbReference>
<dbReference type="Gene3D" id="1.20.120.1320">
    <property type="entry name" value="Aspartokinase, catalytic domain"/>
    <property type="match status" value="1"/>
</dbReference>
<dbReference type="PANTHER" id="PTHR21499">
    <property type="entry name" value="ASPARTATE KINASE"/>
    <property type="match status" value="1"/>
</dbReference>
<keyword evidence="8" id="KW-0028">Amino-acid biosynthesis</keyword>
<dbReference type="InterPro" id="IPR036393">
    <property type="entry name" value="AceGlu_kinase-like_sf"/>
</dbReference>
<keyword evidence="11" id="KW-1185">Reference proteome</keyword>